<dbReference type="Proteomes" id="UP000515204">
    <property type="component" value="Unplaced"/>
</dbReference>
<feature type="domain" description="LisH" evidence="2">
    <location>
        <begin position="607"/>
        <end position="725"/>
    </location>
</feature>
<dbReference type="InterPro" id="IPR006594">
    <property type="entry name" value="LisH"/>
</dbReference>
<dbReference type="InterPro" id="IPR048959">
    <property type="entry name" value="ARMC9_ARM_dom"/>
</dbReference>
<feature type="domain" description="ARMC9 CTLH-like" evidence="3">
    <location>
        <begin position="66"/>
        <end position="225"/>
    </location>
</feature>
<dbReference type="PANTHER" id="PTHR14881:SF4">
    <property type="entry name" value="LISH DOMAIN-CONTAINING PROTEIN ARMC9"/>
    <property type="match status" value="1"/>
</dbReference>
<dbReference type="Pfam" id="PF21050">
    <property type="entry name" value="ARMC9_ARM"/>
    <property type="match status" value="1"/>
</dbReference>
<evidence type="ECO:0000259" key="3">
    <source>
        <dbReference type="Pfam" id="PF23138"/>
    </source>
</evidence>
<protein>
    <submittedName>
        <fullName evidence="5">LisH domain-containing protein ARMC9-like isoform X1</fullName>
    </submittedName>
</protein>
<dbReference type="KEGG" id="dqu:106751795"/>
<proteinExistence type="predicted"/>
<gene>
    <name evidence="5" type="primary">LOC106751795</name>
</gene>
<dbReference type="InterPro" id="IPR056327">
    <property type="entry name" value="ARMC9_CTLH-like_dom"/>
</dbReference>
<dbReference type="GO" id="GO:0060271">
    <property type="term" value="P:cilium assembly"/>
    <property type="evidence" value="ECO:0007669"/>
    <property type="project" value="InterPro"/>
</dbReference>
<feature type="region of interest" description="Disordered" evidence="1">
    <location>
        <begin position="727"/>
        <end position="765"/>
    </location>
</feature>
<dbReference type="GO" id="GO:0005814">
    <property type="term" value="C:centriole"/>
    <property type="evidence" value="ECO:0007669"/>
    <property type="project" value="TreeGrafter"/>
</dbReference>
<feature type="compositionally biased region" description="Acidic residues" evidence="1">
    <location>
        <begin position="739"/>
        <end position="759"/>
    </location>
</feature>
<sequence length="905" mass="103932">MSVEENRACVKLSMKDQMADRNIEVIHQFLVDHNLESTAETLIQEASKMGFQNFEYKLRDFTDPYAQLKLCYNIGDYSTFFQLWNDMFSDSTKQRKEYKKLTFYLHVYFAILPISKLYAYEYKENELTGSQINTLRLSLTDIFLENHEKNNGTAIEKNINNSMKQLQDYLSGDGKELEYDMELQPFYALPFTKDLHANTLFSKILEPHWLNELSRNLDLFVADHRQDLTNLSNMSYNKMQPQNLPQVCTTVSAIKVAESEQDKTTKDNIPIVANDRDIPIFLENNDEEQYSFDHKINCSLKSSGTQTHITGDQITFDNLREYKSDLGESTDSLSRMYKQDRKLIQRNQELVFTRNHLYSIHMNYEKLKLRFHKLHADYNKVINVAGVLTAALENSVTDRTVDIQQTLETCLNIHPEIFNQNIRDFSCTSLPQRGHSNRLYTDKRPSTFDITTAPVPSKLLDFKKIKLHLLNGDVKTKLLLLQALRWKITFAQSAVRDEVLHEYMSHDLLGLHGQIASDNSKQLLPCLLTAGEAYARHLLQQFIARLLNTLASFRCGRDYLSVGSTVVNATFTCLDNNYADGVDPFACDMLMAMLQKLSLRRQQRIYMIESGLLEWLISHLHDNCRVMNLYRLDYATALLMNLSLHRLAHARAAKISSLLVSTLLILLSIDHTPSVQYINETLKNFLSNPVINEEAKKIKRLNMSDYIGGNLKTAEIRKHLDHVLKMQRRENVNTPQNEETADDDDNEERDVLESELDENDPLKNVGELNGETLLQMCYSVSSKIPEDVITVDTTLQKISTLNSIDFYNDQQNNHLCTGRPSYPVLRDSSETVMTSSMTLASGRENSQTIEGEKCSSIASLSSIAYRNANNYDSNALNDNSWKNDLELAKEEEAFLAKPKISRTPP</sequence>
<dbReference type="SUPFAM" id="SSF48371">
    <property type="entry name" value="ARM repeat"/>
    <property type="match status" value="1"/>
</dbReference>
<evidence type="ECO:0000313" key="4">
    <source>
        <dbReference type="Proteomes" id="UP000515204"/>
    </source>
</evidence>
<evidence type="ECO:0000313" key="5">
    <source>
        <dbReference type="RefSeq" id="XP_014488435.1"/>
    </source>
</evidence>
<reference evidence="5" key="1">
    <citation type="submission" date="2025-08" db="UniProtKB">
        <authorList>
            <consortium name="RefSeq"/>
        </authorList>
    </citation>
    <scope>IDENTIFICATION</scope>
</reference>
<dbReference type="InterPro" id="IPR016024">
    <property type="entry name" value="ARM-type_fold"/>
</dbReference>
<dbReference type="AlphaFoldDB" id="A0A6P3YBP8"/>
<dbReference type="PROSITE" id="PS50896">
    <property type="entry name" value="LISH"/>
    <property type="match status" value="1"/>
</dbReference>
<dbReference type="Pfam" id="PF23138">
    <property type="entry name" value="CTLH_Armc9"/>
    <property type="match status" value="1"/>
</dbReference>
<dbReference type="GeneID" id="106751795"/>
<accession>A0A6P3YBP8</accession>
<dbReference type="RefSeq" id="XP_014488435.1">
    <property type="nucleotide sequence ID" value="XM_014632949.1"/>
</dbReference>
<evidence type="ECO:0000256" key="1">
    <source>
        <dbReference type="SAM" id="MobiDB-lite"/>
    </source>
</evidence>
<dbReference type="GO" id="GO:0097542">
    <property type="term" value="C:ciliary tip"/>
    <property type="evidence" value="ECO:0007669"/>
    <property type="project" value="TreeGrafter"/>
</dbReference>
<dbReference type="PANTHER" id="PTHR14881">
    <property type="entry name" value="LISH DOMAIN-CONTAINING PROTEIN ARMC9"/>
    <property type="match status" value="1"/>
</dbReference>
<organism evidence="4 5">
    <name type="scientific">Dinoponera quadriceps</name>
    <name type="common">South American ant</name>
    <dbReference type="NCBI Taxonomy" id="609295"/>
    <lineage>
        <taxon>Eukaryota</taxon>
        <taxon>Metazoa</taxon>
        <taxon>Ecdysozoa</taxon>
        <taxon>Arthropoda</taxon>
        <taxon>Hexapoda</taxon>
        <taxon>Insecta</taxon>
        <taxon>Pterygota</taxon>
        <taxon>Neoptera</taxon>
        <taxon>Endopterygota</taxon>
        <taxon>Hymenoptera</taxon>
        <taxon>Apocrita</taxon>
        <taxon>Aculeata</taxon>
        <taxon>Formicoidea</taxon>
        <taxon>Formicidae</taxon>
        <taxon>Ponerinae</taxon>
        <taxon>Ponerini</taxon>
        <taxon>Dinoponera</taxon>
    </lineage>
</organism>
<name>A0A6P3YBP8_DINQU</name>
<dbReference type="OrthoDB" id="538223at2759"/>
<dbReference type="GO" id="GO:0036064">
    <property type="term" value="C:ciliary basal body"/>
    <property type="evidence" value="ECO:0007669"/>
    <property type="project" value="InterPro"/>
</dbReference>
<dbReference type="InterPro" id="IPR040369">
    <property type="entry name" value="ARMC9"/>
</dbReference>
<keyword evidence="4" id="KW-1185">Reference proteome</keyword>
<evidence type="ECO:0000259" key="2">
    <source>
        <dbReference type="Pfam" id="PF21050"/>
    </source>
</evidence>